<sequence length="167" mass="19736">MIIKIGWREKDDECEKGSDKVKNGILFNKTLMLRKKHDCSLTRHRLAKLEEDGRLMKLRQGSCGIKNSRTRKKGTRRSEMRRKVPNLSRTRIKKMKDLKNNKKMKRILSDKSSMIRKKVTIGCEVGQNQFQNWHLRYNLRVPLCAIDLQLQVDNSRLKEISQQNSRT</sequence>
<evidence type="ECO:0000313" key="2">
    <source>
        <dbReference type="Proteomes" id="UP001372834"/>
    </source>
</evidence>
<evidence type="ECO:0000313" key="1">
    <source>
        <dbReference type="EMBL" id="KAK6643445.1"/>
    </source>
</evidence>
<dbReference type="AlphaFoldDB" id="A0AAN8SEL4"/>
<comment type="caution">
    <text evidence="1">The sequence shown here is derived from an EMBL/GenBank/DDBJ whole genome shotgun (WGS) entry which is preliminary data.</text>
</comment>
<proteinExistence type="predicted"/>
<gene>
    <name evidence="1" type="ORF">RUM43_004950</name>
</gene>
<dbReference type="EMBL" id="JAWJWE010000002">
    <property type="protein sequence ID" value="KAK6643445.1"/>
    <property type="molecule type" value="Genomic_DNA"/>
</dbReference>
<protein>
    <submittedName>
        <fullName evidence="1">Uncharacterized protein</fullName>
    </submittedName>
</protein>
<accession>A0AAN8SEL4</accession>
<name>A0AAN8SEL4_POLSC</name>
<reference evidence="1 2" key="1">
    <citation type="submission" date="2023-10" db="EMBL/GenBank/DDBJ databases">
        <title>Genomes of two closely related lineages of the louse Polyplax serrata with different host specificities.</title>
        <authorList>
            <person name="Martinu J."/>
            <person name="Tarabai H."/>
            <person name="Stefka J."/>
            <person name="Hypsa V."/>
        </authorList>
    </citation>
    <scope>NUCLEOTIDE SEQUENCE [LARGE SCALE GENOMIC DNA]</scope>
    <source>
        <strain evidence="1">HR10_N</strain>
    </source>
</reference>
<dbReference type="Proteomes" id="UP001372834">
    <property type="component" value="Unassembled WGS sequence"/>
</dbReference>
<organism evidence="1 2">
    <name type="scientific">Polyplax serrata</name>
    <name type="common">Common mouse louse</name>
    <dbReference type="NCBI Taxonomy" id="468196"/>
    <lineage>
        <taxon>Eukaryota</taxon>
        <taxon>Metazoa</taxon>
        <taxon>Ecdysozoa</taxon>
        <taxon>Arthropoda</taxon>
        <taxon>Hexapoda</taxon>
        <taxon>Insecta</taxon>
        <taxon>Pterygota</taxon>
        <taxon>Neoptera</taxon>
        <taxon>Paraneoptera</taxon>
        <taxon>Psocodea</taxon>
        <taxon>Troctomorpha</taxon>
        <taxon>Phthiraptera</taxon>
        <taxon>Anoplura</taxon>
        <taxon>Polyplacidae</taxon>
        <taxon>Polyplax</taxon>
    </lineage>
</organism>